<sequence>MLRDELNQSMKAAMRAKETRKLSTVRLILAAIKEKDIELRTTDGGDRDDDAMITDILSKMVKQRRDSIKAYEEGGRCELAEQEKAEIAIIEEFLPKQMSDDEIKAACEAIVEELGAEGLKDIGRCMAAMKDKYAGQMDFAKASKTIKGMLS</sequence>
<dbReference type="PANTHER" id="PTHR28055:SF1">
    <property type="entry name" value="ALTERED INHERITANCE OF MITOCHONDRIA PROTEIN 41, MITOCHONDRIAL"/>
    <property type="match status" value="1"/>
</dbReference>
<dbReference type="InterPro" id="IPR042184">
    <property type="entry name" value="YqeY/Aim41_N"/>
</dbReference>
<dbReference type="OrthoDB" id="9788127at2"/>
<gene>
    <name evidence="1" type="ORF">SAMN04488071_3519</name>
</gene>
<evidence type="ECO:0000313" key="2">
    <source>
        <dbReference type="Proteomes" id="UP000183685"/>
    </source>
</evidence>
<dbReference type="RefSeq" id="WP_068303270.1">
    <property type="nucleotide sequence ID" value="NZ_FNAK01000009.1"/>
</dbReference>
<dbReference type="SUPFAM" id="SSF89095">
    <property type="entry name" value="GatB/YqeY motif"/>
    <property type="match status" value="1"/>
</dbReference>
<dbReference type="InterPro" id="IPR023168">
    <property type="entry name" value="GatB_Yqey_C_2"/>
</dbReference>
<evidence type="ECO:0008006" key="3">
    <source>
        <dbReference type="Google" id="ProtNLM"/>
    </source>
</evidence>
<organism evidence="1 2">
    <name type="scientific">Kordiimonas lacus</name>
    <dbReference type="NCBI Taxonomy" id="637679"/>
    <lineage>
        <taxon>Bacteria</taxon>
        <taxon>Pseudomonadati</taxon>
        <taxon>Pseudomonadota</taxon>
        <taxon>Alphaproteobacteria</taxon>
        <taxon>Kordiimonadales</taxon>
        <taxon>Kordiimonadaceae</taxon>
        <taxon>Kordiimonas</taxon>
    </lineage>
</organism>
<name>A0A1G7EWU8_9PROT</name>
<dbReference type="InterPro" id="IPR019004">
    <property type="entry name" value="YqeY/Aim41"/>
</dbReference>
<dbReference type="EMBL" id="FNAK01000009">
    <property type="protein sequence ID" value="SDE68111.1"/>
    <property type="molecule type" value="Genomic_DNA"/>
</dbReference>
<keyword evidence="2" id="KW-1185">Reference proteome</keyword>
<evidence type="ECO:0000313" key="1">
    <source>
        <dbReference type="EMBL" id="SDE68111.1"/>
    </source>
</evidence>
<dbReference type="STRING" id="637679.GCA_001550055_01491"/>
<reference evidence="1 2" key="1">
    <citation type="submission" date="2016-10" db="EMBL/GenBank/DDBJ databases">
        <authorList>
            <person name="de Groot N.N."/>
        </authorList>
    </citation>
    <scope>NUCLEOTIDE SEQUENCE [LARGE SCALE GENOMIC DNA]</scope>
    <source>
        <strain evidence="1 2">CGMCC 1.9109</strain>
    </source>
</reference>
<dbReference type="AlphaFoldDB" id="A0A1G7EWU8"/>
<dbReference type="PANTHER" id="PTHR28055">
    <property type="entry name" value="ALTERED INHERITANCE OF MITOCHONDRIA PROTEIN 41, MITOCHONDRIAL"/>
    <property type="match status" value="1"/>
</dbReference>
<proteinExistence type="predicted"/>
<dbReference type="Gene3D" id="1.10.1510.10">
    <property type="entry name" value="Uncharacterised protein YqeY/AIM41 PF09424, N-terminal domain"/>
    <property type="match status" value="1"/>
</dbReference>
<dbReference type="InterPro" id="IPR003789">
    <property type="entry name" value="Asn/Gln_tRNA_amidoTrase-B-like"/>
</dbReference>
<dbReference type="Gene3D" id="1.10.10.410">
    <property type="match status" value="1"/>
</dbReference>
<dbReference type="Proteomes" id="UP000183685">
    <property type="component" value="Unassembled WGS sequence"/>
</dbReference>
<dbReference type="GO" id="GO:0016884">
    <property type="term" value="F:carbon-nitrogen ligase activity, with glutamine as amido-N-donor"/>
    <property type="evidence" value="ECO:0007669"/>
    <property type="project" value="InterPro"/>
</dbReference>
<accession>A0A1G7EWU8</accession>
<dbReference type="Pfam" id="PF09424">
    <property type="entry name" value="YqeY"/>
    <property type="match status" value="1"/>
</dbReference>
<protein>
    <recommendedName>
        <fullName evidence="3">GatB/YqeY domain-containing protein</fullName>
    </recommendedName>
</protein>